<dbReference type="AlphaFoldDB" id="B5K047"/>
<dbReference type="OrthoDB" id="165209at2"/>
<evidence type="ECO:0000256" key="2">
    <source>
        <dbReference type="ARBA" id="ARBA00010961"/>
    </source>
</evidence>
<protein>
    <recommendedName>
        <fullName evidence="6">Mutator family transposase</fullName>
    </recommendedName>
</protein>
<dbReference type="GO" id="GO:0003677">
    <property type="term" value="F:DNA binding"/>
    <property type="evidence" value="ECO:0007669"/>
    <property type="project" value="UniProtKB-UniRule"/>
</dbReference>
<keyword evidence="4 6" id="KW-0238">DNA-binding</keyword>
<keyword evidence="6" id="KW-0814">Transposable element</keyword>
<dbReference type="KEGG" id="oar:OA238_c29890"/>
<dbReference type="Proteomes" id="UP000004688">
    <property type="component" value="Chromosome"/>
</dbReference>
<dbReference type="Pfam" id="PF00872">
    <property type="entry name" value="Transposase_mut"/>
    <property type="match status" value="1"/>
</dbReference>
<evidence type="ECO:0000256" key="1">
    <source>
        <dbReference type="ARBA" id="ARBA00002190"/>
    </source>
</evidence>
<dbReference type="eggNOG" id="COG3328">
    <property type="taxonomic scope" value="Bacteria"/>
</dbReference>
<dbReference type="GO" id="GO:0004803">
    <property type="term" value="F:transposase activity"/>
    <property type="evidence" value="ECO:0007669"/>
    <property type="project" value="UniProtKB-UniRule"/>
</dbReference>
<dbReference type="STRING" id="391616.OA238_c14900"/>
<gene>
    <name evidence="7" type="ORF">OA238_c14900</name>
    <name evidence="8" type="ORF">OA238_c29890</name>
</gene>
<evidence type="ECO:0000256" key="3">
    <source>
        <dbReference type="ARBA" id="ARBA00022578"/>
    </source>
</evidence>
<dbReference type="PANTHER" id="PTHR33217">
    <property type="entry name" value="TRANSPOSASE FOR INSERTION SEQUENCE ELEMENT IS1081"/>
    <property type="match status" value="1"/>
</dbReference>
<reference evidence="7 9" key="1">
    <citation type="journal article" date="2013" name="PLoS ONE">
        <title>Poles Apart: Arctic and Antarctic Octadecabacter strains Share High Genome Plasticity and a New Type of Xanthorhodopsin.</title>
        <authorList>
            <person name="Vollmers J."/>
            <person name="Voget S."/>
            <person name="Dietrich S."/>
            <person name="Gollnow K."/>
            <person name="Smits M."/>
            <person name="Meyer K."/>
            <person name="Brinkhoff T."/>
            <person name="Simon M."/>
            <person name="Daniel R."/>
        </authorList>
    </citation>
    <scope>NUCLEOTIDE SEQUENCE [LARGE SCALE GENOMIC DNA]</scope>
    <source>
        <strain evidence="7 9">238</strain>
    </source>
</reference>
<dbReference type="RefSeq" id="WP_015494821.1">
    <property type="nucleotide sequence ID" value="NC_020908.1"/>
</dbReference>
<proteinExistence type="inferred from homology"/>
<organism evidence="7 9">
    <name type="scientific">Octadecabacter arcticus 238</name>
    <dbReference type="NCBI Taxonomy" id="391616"/>
    <lineage>
        <taxon>Bacteria</taxon>
        <taxon>Pseudomonadati</taxon>
        <taxon>Pseudomonadota</taxon>
        <taxon>Alphaproteobacteria</taxon>
        <taxon>Rhodobacterales</taxon>
        <taxon>Roseobacteraceae</taxon>
        <taxon>Octadecabacter</taxon>
    </lineage>
</organism>
<comment type="function">
    <text evidence="1 6">Required for the transposition of the insertion element.</text>
</comment>
<dbReference type="NCBIfam" id="NF033543">
    <property type="entry name" value="transpos_IS256"/>
    <property type="match status" value="1"/>
</dbReference>
<keyword evidence="9" id="KW-1185">Reference proteome</keyword>
<evidence type="ECO:0000313" key="8">
    <source>
        <dbReference type="EMBL" id="AGI72999.1"/>
    </source>
</evidence>
<accession>B5K047</accession>
<evidence type="ECO:0000313" key="9">
    <source>
        <dbReference type="Proteomes" id="UP000004688"/>
    </source>
</evidence>
<dbReference type="InterPro" id="IPR001207">
    <property type="entry name" value="Transposase_mutator"/>
</dbReference>
<evidence type="ECO:0000256" key="5">
    <source>
        <dbReference type="ARBA" id="ARBA00023172"/>
    </source>
</evidence>
<evidence type="ECO:0000313" key="7">
    <source>
        <dbReference type="EMBL" id="AGI71631.1"/>
    </source>
</evidence>
<evidence type="ECO:0000256" key="6">
    <source>
        <dbReference type="RuleBase" id="RU365089"/>
    </source>
</evidence>
<dbReference type="EMBL" id="CP003742">
    <property type="protein sequence ID" value="AGI72999.1"/>
    <property type="molecule type" value="Genomic_DNA"/>
</dbReference>
<dbReference type="KEGG" id="oar:OA238_c14900"/>
<keyword evidence="5 6" id="KW-0233">DNA recombination</keyword>
<dbReference type="HOGENOM" id="CLU_036805_2_2_5"/>
<comment type="similarity">
    <text evidence="2 6">Belongs to the transposase mutator family.</text>
</comment>
<dbReference type="EMBL" id="CP003742">
    <property type="protein sequence ID" value="AGI71631.1"/>
    <property type="molecule type" value="Genomic_DNA"/>
</dbReference>
<name>B5K047_9RHOB</name>
<sequence length="427" mass="47159">MKKTITASAGLASASNVHQLVETAWDKVGESFEQFCLTAGVASLVQMFGEDADTLAGGRYEHCTDKPGHRWGTAKGQVGFHGGKIELERPRVRDKVTGKEIVLPSWEEASSGGFLEQWAMSLMLMNVSTRKYDRAVRLPEAKVPNKAGSGLSRSAVSRRFKALTQARLDEWMSSDLSELDLVAIQIDGLHLDDHLLVLAAVGVEVSGEKHPLGVIEGATENAATVQALLDNLIERGLDPAGCYLFIVDGAKALTKAIRRTFGADIPIQRCQIHKARNITDRLPPKLHASVRRALKQAWELDDADKAERLMRNLAQRLELEAPDVSKSILEGLDEILTVVRLGLPVELRRSLASTNIIESMNSVIRQVCRNVKRWRDAKMALRWTGAGMLEAAKGFRRLKAYKQLPILKQALLDHRNTVTLDQIKDVA</sequence>
<dbReference type="PANTHER" id="PTHR33217:SF7">
    <property type="entry name" value="TRANSPOSASE FOR INSERTION SEQUENCE ELEMENT IS1081"/>
    <property type="match status" value="1"/>
</dbReference>
<evidence type="ECO:0000256" key="4">
    <source>
        <dbReference type="ARBA" id="ARBA00023125"/>
    </source>
</evidence>
<keyword evidence="3 6" id="KW-0815">Transposition</keyword>
<dbReference type="GO" id="GO:0006313">
    <property type="term" value="P:DNA transposition"/>
    <property type="evidence" value="ECO:0007669"/>
    <property type="project" value="UniProtKB-UniRule"/>
</dbReference>